<dbReference type="AlphaFoldDB" id="A0A1I1D6X3"/>
<keyword evidence="2" id="KW-1185">Reference proteome</keyword>
<dbReference type="Proteomes" id="UP000240042">
    <property type="component" value="Unassembled WGS sequence"/>
</dbReference>
<proteinExistence type="predicted"/>
<sequence length="52" mass="6190">MKNFYQYLLDEEIKNPEKAWKDCKILCYLQLNPENISQVLSGDQTTKDAVFY</sequence>
<name>A0A1I1D6X3_BREAD</name>
<accession>A0A1I1D6X3</accession>
<dbReference type="EMBL" id="FOKY01000001">
    <property type="protein sequence ID" value="SFB68838.1"/>
    <property type="molecule type" value="Genomic_DNA"/>
</dbReference>
<evidence type="ECO:0000313" key="1">
    <source>
        <dbReference type="EMBL" id="SFB68838.1"/>
    </source>
</evidence>
<organism evidence="1 2">
    <name type="scientific">Brevinema andersonii</name>
    <dbReference type="NCBI Taxonomy" id="34097"/>
    <lineage>
        <taxon>Bacteria</taxon>
        <taxon>Pseudomonadati</taxon>
        <taxon>Spirochaetota</taxon>
        <taxon>Spirochaetia</taxon>
        <taxon>Brevinematales</taxon>
        <taxon>Brevinemataceae</taxon>
        <taxon>Brevinema</taxon>
    </lineage>
</organism>
<dbReference type="STRING" id="34097.SAMN02745150_00218"/>
<reference evidence="2" key="1">
    <citation type="submission" date="2016-10" db="EMBL/GenBank/DDBJ databases">
        <authorList>
            <person name="Varghese N."/>
            <person name="Submissions S."/>
        </authorList>
    </citation>
    <scope>NUCLEOTIDE SEQUENCE [LARGE SCALE GENOMIC DNA]</scope>
    <source>
        <strain evidence="2">ATCC 43811</strain>
    </source>
</reference>
<dbReference type="RefSeq" id="WP_159428114.1">
    <property type="nucleotide sequence ID" value="NZ_FOKY01000001.1"/>
</dbReference>
<gene>
    <name evidence="1" type="ORF">SAMN02745150_00218</name>
</gene>
<protein>
    <submittedName>
        <fullName evidence="1">Uncharacterized protein</fullName>
    </submittedName>
</protein>
<evidence type="ECO:0000313" key="2">
    <source>
        <dbReference type="Proteomes" id="UP000240042"/>
    </source>
</evidence>